<reference evidence="2 3" key="1">
    <citation type="submission" date="2021-02" db="EMBL/GenBank/DDBJ databases">
        <title>Leishmania (Mundinia) enrietti genome sequencing and assembly.</title>
        <authorList>
            <person name="Almutairi H."/>
            <person name="Gatherer D."/>
        </authorList>
    </citation>
    <scope>NUCLEOTIDE SEQUENCE [LARGE SCALE GENOMIC DNA]</scope>
    <source>
        <strain evidence="2">CUR178</strain>
    </source>
</reference>
<evidence type="ECO:0000256" key="1">
    <source>
        <dbReference type="SAM" id="MobiDB-lite"/>
    </source>
</evidence>
<protein>
    <submittedName>
        <fullName evidence="2">Uncharacterized protein</fullName>
    </submittedName>
</protein>
<feature type="region of interest" description="Disordered" evidence="1">
    <location>
        <begin position="341"/>
        <end position="398"/>
    </location>
</feature>
<proteinExistence type="predicted"/>
<comment type="caution">
    <text evidence="2">The sequence shown here is derived from an EMBL/GenBank/DDBJ whole genome shotgun (WGS) entry which is preliminary data.</text>
</comment>
<feature type="compositionally biased region" description="Low complexity" evidence="1">
    <location>
        <begin position="264"/>
        <end position="278"/>
    </location>
</feature>
<feature type="compositionally biased region" description="Polar residues" evidence="1">
    <location>
        <begin position="662"/>
        <end position="675"/>
    </location>
</feature>
<dbReference type="EMBL" id="JAFHKP010000026">
    <property type="protein sequence ID" value="KAG5476768.1"/>
    <property type="molecule type" value="Genomic_DNA"/>
</dbReference>
<name>A0A836KSM7_LEIEN</name>
<dbReference type="Proteomes" id="UP000674179">
    <property type="component" value="Chromosome 26"/>
</dbReference>
<dbReference type="AlphaFoldDB" id="A0A836KSM7"/>
<organism evidence="2 3">
    <name type="scientific">Leishmania enriettii</name>
    <dbReference type="NCBI Taxonomy" id="5663"/>
    <lineage>
        <taxon>Eukaryota</taxon>
        <taxon>Discoba</taxon>
        <taxon>Euglenozoa</taxon>
        <taxon>Kinetoplastea</taxon>
        <taxon>Metakinetoplastina</taxon>
        <taxon>Trypanosomatida</taxon>
        <taxon>Trypanosomatidae</taxon>
        <taxon>Leishmaniinae</taxon>
        <taxon>Leishmania</taxon>
    </lineage>
</organism>
<dbReference type="KEGG" id="lenr:94171178"/>
<gene>
    <name evidence="2" type="ORF">CUR178_03953</name>
</gene>
<keyword evidence="3" id="KW-1185">Reference proteome</keyword>
<feature type="region of interest" description="Disordered" evidence="1">
    <location>
        <begin position="264"/>
        <end position="307"/>
    </location>
</feature>
<evidence type="ECO:0000313" key="2">
    <source>
        <dbReference type="EMBL" id="KAG5476768.1"/>
    </source>
</evidence>
<feature type="region of interest" description="Disordered" evidence="1">
    <location>
        <begin position="819"/>
        <end position="855"/>
    </location>
</feature>
<evidence type="ECO:0000313" key="3">
    <source>
        <dbReference type="Proteomes" id="UP000674179"/>
    </source>
</evidence>
<feature type="compositionally biased region" description="Basic and acidic residues" evidence="1">
    <location>
        <begin position="341"/>
        <end position="351"/>
    </location>
</feature>
<dbReference type="GeneID" id="94171178"/>
<accession>A0A836KSM7</accession>
<sequence length="992" mass="103587">MRTFGLTRAPLTTMDAWFEYALGISELIYSMKLHEYEEACASLVLKAAEAAASAVAAANGETVEAMKSGEERDNAESGVETTVAHAASWVAPVRPTELMGSTGGSPLLSVDDCAPHAPTPSSVPLVSVSSHGAAAGACTASNTTTTLSSACLTHTCSNDQSEMPTSSLWPPAYAPVSPGDSERCAPDCGAGTVVSSAGTFEALLNAMQLPNSMRTEASRSEQIDCIQAEADFVFQGLENAFVLQPGDAAAAAVVAEACVGTSGVPRPSSPLLRSTPTRFESLDGDEERSVAWRHGRPVPSTPTASVADGGEQHLLYGELTSVGVRELQAISMASSCVLRADHTRSRSRDSGADESDFPVYPSANSLGDLSAPALCPAPPVPRSASNPSLHTGDYGRGHGNTPRGAVVVAVDVGSGNGRLLFEWSRLAAAACRQRHASPQLRHTDEGATSAGAAQAPLTLYSTGSASERAAAAARRGAAEHRRNLLSAAYAPLGITSPATMWLGWLGVGIELVPSRMRIARKALAPYCLNLRQTFLASAPEVGVPSTVTHLSPCLPEAEAFTRTSASYSTPASLQSTVISHTTVAPSALAPPALTGVSVATEAGCRVPQPSARVLLYEGDALAPGVLSNATLCRFPKLDGGGPLRLRESYPALDAGNEKQSMRAGSSSFPHASKSTAGMPATSASANEACLFKSACSGARGRGGIQPSANMGSVSTTNAGRGCPARERAAEQNYYLLCRVEGEPALTGREDPHLVVFCCGLGFDEAQVRRLCQRLEDMLLRHLATTAATAPPSVEGDPMAYQQLSEDVFSFPSHLARRCHSHGDHREDAEAAGPTANCALPPLSSPERGEEGGIETQCAMPPSAPTSADPIIGISTGIDAGFSSHRHWKSVTCVLLLRPMDVLQQAFPLFRYARRIYDTLHQPISAEDTALLLSTGCRADGTPVPFSLRAAPTLEPSPGPSTACGIVESDTWKTTLETTWMSAAPAWVVRFCF</sequence>
<dbReference type="OrthoDB" id="273604at2759"/>
<feature type="region of interest" description="Disordered" evidence="1">
    <location>
        <begin position="655"/>
        <end position="675"/>
    </location>
</feature>
<dbReference type="RefSeq" id="XP_067692234.1">
    <property type="nucleotide sequence ID" value="XM_067835668.1"/>
</dbReference>